<dbReference type="STRING" id="56723.ENSLBEP00000030115"/>
<dbReference type="InterPro" id="IPR027830">
    <property type="entry name" value="C5orf34-like_N"/>
</dbReference>
<feature type="domain" description="C5orf34-like N-terminal" evidence="2">
    <location>
        <begin position="37"/>
        <end position="106"/>
    </location>
</feature>
<dbReference type="Proteomes" id="UP000261660">
    <property type="component" value="Unplaced"/>
</dbReference>
<evidence type="ECO:0000259" key="2">
    <source>
        <dbReference type="Pfam" id="PF15025"/>
    </source>
</evidence>
<dbReference type="GeneTree" id="ENSGT00500000044987"/>
<dbReference type="InterPro" id="IPR053901">
    <property type="entry name" value="C5orf34-like"/>
</dbReference>
<protein>
    <submittedName>
        <fullName evidence="5">Zgc:153352</fullName>
    </submittedName>
</protein>
<dbReference type="PANTHER" id="PTHR34531">
    <property type="entry name" value="ZGC:153352"/>
    <property type="match status" value="1"/>
</dbReference>
<feature type="domain" description="C5orf34-like second" evidence="3">
    <location>
        <begin position="153"/>
        <end position="277"/>
    </location>
</feature>
<organism evidence="5 6">
    <name type="scientific">Labrus bergylta</name>
    <name type="common">ballan wrasse</name>
    <dbReference type="NCBI Taxonomy" id="56723"/>
    <lineage>
        <taxon>Eukaryota</taxon>
        <taxon>Metazoa</taxon>
        <taxon>Chordata</taxon>
        <taxon>Craniata</taxon>
        <taxon>Vertebrata</taxon>
        <taxon>Euteleostomi</taxon>
        <taxon>Actinopterygii</taxon>
        <taxon>Neopterygii</taxon>
        <taxon>Teleostei</taxon>
        <taxon>Neoteleostei</taxon>
        <taxon>Acanthomorphata</taxon>
        <taxon>Eupercaria</taxon>
        <taxon>Labriformes</taxon>
        <taxon>Labridae</taxon>
        <taxon>Labrus</taxon>
    </lineage>
</organism>
<keyword evidence="6" id="KW-1185">Reference proteome</keyword>
<evidence type="ECO:0000259" key="4">
    <source>
        <dbReference type="Pfam" id="PF22834"/>
    </source>
</evidence>
<dbReference type="InterPro" id="IPR053899">
    <property type="entry name" value="C5orf34-like_2nd"/>
</dbReference>
<dbReference type="PANTHER" id="PTHR34531:SF1">
    <property type="entry name" value="CHROMOSOME 5 OPEN READING FRAME 34"/>
    <property type="match status" value="1"/>
</dbReference>
<evidence type="ECO:0000313" key="6">
    <source>
        <dbReference type="Proteomes" id="UP000261660"/>
    </source>
</evidence>
<evidence type="ECO:0000259" key="3">
    <source>
        <dbReference type="Pfam" id="PF22833"/>
    </source>
</evidence>
<sequence length="564" mass="63258">MRHHVLSFSASTTREKRGCWSLFTGFTMENQTSVSLMIMYEDQSVDVRCSSGAQLQLSPCGCEFMLVKPPEPCDHPLQPPERVRQRTRFTISAHKELMVAALAFRNKYASRPYLPEELIPVDHKKPCFSIDSDVQWPEWSSCDKERAPRGPRGETIVRSEEGRAMLMLSPSGEEFSVEYTCNLSQNKNQQPSTEGIQGSQQQHESNLICQSSCDETKDINKGRGSRRNESVRSTSCSPQISSTALPKPEKMFQSTTVVQHHSCFDVDPTWCYPVDLARHLWTALFSKPEDVKAEGVGNLQRMFDPSNIESRSRLPQGLPLTCPSPHWHRWKLKDPLAKKEHSDQDLPTELVKVMWCQGVTYRILSGVVSVVEVSPGDGSVMRSNGVLSTYFTHHKPEPLSGRVTEVTYHLNNLPPDVPGQPYSVCSVVSRASRILTCYNEARQSLKLPVTPSCLEDGRCFYKPAMIEGDLSNPVSIEQCVNVAQSIESRSDLVAAELEKIKRFNYLLDNNWLLRREKGCSEVGSNSAEEVTHESMSENCIAEALQRTSKAIQDIDALISAATLT</sequence>
<feature type="compositionally biased region" description="Basic and acidic residues" evidence="1">
    <location>
        <begin position="218"/>
        <end position="230"/>
    </location>
</feature>
<dbReference type="InParanoid" id="A0A3Q3N824"/>
<dbReference type="Ensembl" id="ENSLBET00000031521.1">
    <property type="protein sequence ID" value="ENSLBEP00000030115.1"/>
    <property type="gene ID" value="ENSLBEG00000022764.1"/>
</dbReference>
<proteinExistence type="predicted"/>
<name>A0A3Q3N824_9LABR</name>
<reference evidence="5" key="2">
    <citation type="submission" date="2025-09" db="UniProtKB">
        <authorList>
            <consortium name="Ensembl"/>
        </authorList>
    </citation>
    <scope>IDENTIFICATION</scope>
</reference>
<accession>A0A3Q3N824</accession>
<dbReference type="Pfam" id="PF22834">
    <property type="entry name" value="Polo_box_4"/>
    <property type="match status" value="1"/>
</dbReference>
<feature type="domain" description="C5orf34-like" evidence="4">
    <location>
        <begin position="351"/>
        <end position="435"/>
    </location>
</feature>
<feature type="region of interest" description="Disordered" evidence="1">
    <location>
        <begin position="218"/>
        <end position="248"/>
    </location>
</feature>
<dbReference type="Pfam" id="PF15025">
    <property type="entry name" value="C5orf34-like_N"/>
    <property type="match status" value="1"/>
</dbReference>
<evidence type="ECO:0000256" key="1">
    <source>
        <dbReference type="SAM" id="MobiDB-lite"/>
    </source>
</evidence>
<evidence type="ECO:0000313" key="5">
    <source>
        <dbReference type="Ensembl" id="ENSLBEP00000030115.1"/>
    </source>
</evidence>
<dbReference type="AlphaFoldDB" id="A0A3Q3N824"/>
<dbReference type="Pfam" id="PF22833">
    <property type="entry name" value="C5orf34_2nd"/>
    <property type="match status" value="1"/>
</dbReference>
<dbReference type="InterPro" id="IPR053900">
    <property type="entry name" value="C5orf34-like_dom"/>
</dbReference>
<reference evidence="5" key="1">
    <citation type="submission" date="2025-08" db="UniProtKB">
        <authorList>
            <consortium name="Ensembl"/>
        </authorList>
    </citation>
    <scope>IDENTIFICATION</scope>
</reference>
<feature type="compositionally biased region" description="Polar residues" evidence="1">
    <location>
        <begin position="231"/>
        <end position="244"/>
    </location>
</feature>